<accession>A0A5J4VN50</accession>
<evidence type="ECO:0000313" key="1">
    <source>
        <dbReference type="EMBL" id="KAA6384038.1"/>
    </source>
</evidence>
<proteinExistence type="predicted"/>
<dbReference type="EMBL" id="SNRW01005954">
    <property type="protein sequence ID" value="KAA6384038.1"/>
    <property type="molecule type" value="Genomic_DNA"/>
</dbReference>
<comment type="caution">
    <text evidence="1">The sequence shown here is derived from an EMBL/GenBank/DDBJ whole genome shotgun (WGS) entry which is preliminary data.</text>
</comment>
<reference evidence="1 2" key="1">
    <citation type="submission" date="2019-03" db="EMBL/GenBank/DDBJ databases">
        <title>Single cell metagenomics reveals metabolic interactions within the superorganism composed of flagellate Streblomastix strix and complex community of Bacteroidetes bacteria on its surface.</title>
        <authorList>
            <person name="Treitli S.C."/>
            <person name="Kolisko M."/>
            <person name="Husnik F."/>
            <person name="Keeling P."/>
            <person name="Hampl V."/>
        </authorList>
    </citation>
    <scope>NUCLEOTIDE SEQUENCE [LARGE SCALE GENOMIC DNA]</scope>
    <source>
        <strain evidence="1">ST1C</strain>
    </source>
</reference>
<sequence>MFRVLIKDRFQHPPYSPDLSSCDCYLFGVLKSKLKGKQFTRGDEAYATVIDILESIPSIQLLNALRAWATRLDYVFENKWLIPQLKRS</sequence>
<name>A0A5J4VN50_9EUKA</name>
<dbReference type="GO" id="GO:0003676">
    <property type="term" value="F:nucleic acid binding"/>
    <property type="evidence" value="ECO:0007669"/>
    <property type="project" value="InterPro"/>
</dbReference>
<dbReference type="OrthoDB" id="10017160at2759"/>
<dbReference type="Proteomes" id="UP000324800">
    <property type="component" value="Unassembled WGS sequence"/>
</dbReference>
<gene>
    <name evidence="1" type="ORF">EZS28_020436</name>
</gene>
<dbReference type="AlphaFoldDB" id="A0A5J4VN50"/>
<organism evidence="1 2">
    <name type="scientific">Streblomastix strix</name>
    <dbReference type="NCBI Taxonomy" id="222440"/>
    <lineage>
        <taxon>Eukaryota</taxon>
        <taxon>Metamonada</taxon>
        <taxon>Preaxostyla</taxon>
        <taxon>Oxymonadida</taxon>
        <taxon>Streblomastigidae</taxon>
        <taxon>Streblomastix</taxon>
    </lineage>
</organism>
<dbReference type="Gene3D" id="3.30.420.10">
    <property type="entry name" value="Ribonuclease H-like superfamily/Ribonuclease H"/>
    <property type="match status" value="1"/>
</dbReference>
<evidence type="ECO:0000313" key="2">
    <source>
        <dbReference type="Proteomes" id="UP000324800"/>
    </source>
</evidence>
<protein>
    <recommendedName>
        <fullName evidence="3">Mariner mos1 transposase</fullName>
    </recommendedName>
</protein>
<evidence type="ECO:0008006" key="3">
    <source>
        <dbReference type="Google" id="ProtNLM"/>
    </source>
</evidence>
<dbReference type="InterPro" id="IPR036397">
    <property type="entry name" value="RNaseH_sf"/>
</dbReference>